<evidence type="ECO:0000256" key="2">
    <source>
        <dbReference type="ARBA" id="ARBA00023125"/>
    </source>
</evidence>
<dbReference type="RefSeq" id="WP_088907045.1">
    <property type="nucleotide sequence ID" value="NZ_CP018145.1"/>
</dbReference>
<dbReference type="PANTHER" id="PTHR43280:SF28">
    <property type="entry name" value="HTH-TYPE TRANSCRIPTIONAL ACTIVATOR RHAS"/>
    <property type="match status" value="1"/>
</dbReference>
<evidence type="ECO:0000256" key="3">
    <source>
        <dbReference type="ARBA" id="ARBA00023163"/>
    </source>
</evidence>
<sequence length="396" mass="45295">MKHNEEYEPCRQMSLSEVRAYMICNFNRPLNVTTLAAMANLSPSYFGDSFKKAYGQSVMDYVTSLRINHAKRLLRETDMKLRDIAKTIGYSDEFYFSRKFKKEVGVSPSAYERASERKVAVYSPSLLGHLVVLGIIPVAAPLDAKWTPYYYQQYQQQIAVHLKAVETPWNDDNQEIMLLAAKPDVVISHIELPETTRQRLSAHGIDVLTLQSSGWREQLREVASYTGKEAACDSWIAFYEVKAAAVRADLQSVLKQDKFAIIRLYRDGIHLYNNKGMKELLCDDLQLSLVEEETEPCNRPITLEQLASFDPERILLFVCLDESTRLSWLTLQHHSLWRGLRAVQNGYLYPLPSNPWYEYSPVAMNRMLDEILLMVTGKSPNAIQGIVHGAPFLSEL</sequence>
<dbReference type="GO" id="GO:0003700">
    <property type="term" value="F:DNA-binding transcription factor activity"/>
    <property type="evidence" value="ECO:0007669"/>
    <property type="project" value="InterPro"/>
</dbReference>
<dbReference type="InterPro" id="IPR009057">
    <property type="entry name" value="Homeodomain-like_sf"/>
</dbReference>
<evidence type="ECO:0000259" key="4">
    <source>
        <dbReference type="PROSITE" id="PS01124"/>
    </source>
</evidence>
<dbReference type="SUPFAM" id="SSF53807">
    <property type="entry name" value="Helical backbone' metal receptor"/>
    <property type="match status" value="1"/>
</dbReference>
<dbReference type="PRINTS" id="PR00032">
    <property type="entry name" value="HTHARAC"/>
</dbReference>
<dbReference type="SMART" id="SM00342">
    <property type="entry name" value="HTH_ARAC"/>
    <property type="match status" value="1"/>
</dbReference>
<dbReference type="InterPro" id="IPR020449">
    <property type="entry name" value="Tscrpt_reg_AraC-type_HTH"/>
</dbReference>
<dbReference type="GO" id="GO:0043565">
    <property type="term" value="F:sequence-specific DNA binding"/>
    <property type="evidence" value="ECO:0007669"/>
    <property type="project" value="InterPro"/>
</dbReference>
<dbReference type="Pfam" id="PF12833">
    <property type="entry name" value="HTH_18"/>
    <property type="match status" value="1"/>
</dbReference>
<keyword evidence="3" id="KW-0804">Transcription</keyword>
<evidence type="ECO:0000313" key="6">
    <source>
        <dbReference type="EMBL" id="ASJ53199.1"/>
    </source>
</evidence>
<organism evidence="6 7">
    <name type="scientific">Brevibacillus formosus</name>
    <dbReference type="NCBI Taxonomy" id="54913"/>
    <lineage>
        <taxon>Bacteria</taxon>
        <taxon>Bacillati</taxon>
        <taxon>Bacillota</taxon>
        <taxon>Bacilli</taxon>
        <taxon>Bacillales</taxon>
        <taxon>Paenibacillaceae</taxon>
        <taxon>Brevibacillus</taxon>
    </lineage>
</organism>
<protein>
    <submittedName>
        <fullName evidence="6">Fe3+-hydroxamate ABC transporter substrate-binding protein</fullName>
    </submittedName>
</protein>
<gene>
    <name evidence="6" type="ORF">BP422_06335</name>
</gene>
<dbReference type="SUPFAM" id="SSF46689">
    <property type="entry name" value="Homeodomain-like"/>
    <property type="match status" value="2"/>
</dbReference>
<proteinExistence type="predicted"/>
<accession>A0A220ME54</accession>
<dbReference type="PANTHER" id="PTHR43280">
    <property type="entry name" value="ARAC-FAMILY TRANSCRIPTIONAL REGULATOR"/>
    <property type="match status" value="1"/>
</dbReference>
<dbReference type="PROSITE" id="PS01124">
    <property type="entry name" value="HTH_ARAC_FAMILY_2"/>
    <property type="match status" value="1"/>
</dbReference>
<dbReference type="KEGG" id="bfm:BP422_06335"/>
<reference evidence="6 7" key="1">
    <citation type="submission" date="2016-11" db="EMBL/GenBank/DDBJ databases">
        <authorList>
            <person name="Jaros S."/>
            <person name="Januszkiewicz K."/>
            <person name="Wedrychowicz H."/>
        </authorList>
    </citation>
    <scope>NUCLEOTIDE SEQUENCE [LARGE SCALE GENOMIC DNA]</scope>
    <source>
        <strain evidence="6 7">NF2</strain>
    </source>
</reference>
<dbReference type="InterPro" id="IPR002491">
    <property type="entry name" value="ABC_transptr_periplasmic_BD"/>
</dbReference>
<dbReference type="Proteomes" id="UP000197781">
    <property type="component" value="Chromosome"/>
</dbReference>
<dbReference type="Gene3D" id="1.10.10.60">
    <property type="entry name" value="Homeodomain-like"/>
    <property type="match status" value="2"/>
</dbReference>
<evidence type="ECO:0000256" key="1">
    <source>
        <dbReference type="ARBA" id="ARBA00023015"/>
    </source>
</evidence>
<dbReference type="AlphaFoldDB" id="A0A220ME54"/>
<dbReference type="PROSITE" id="PS50983">
    <property type="entry name" value="FE_B12_PBP"/>
    <property type="match status" value="1"/>
</dbReference>
<evidence type="ECO:0000313" key="7">
    <source>
        <dbReference type="Proteomes" id="UP000197781"/>
    </source>
</evidence>
<dbReference type="EMBL" id="CP018145">
    <property type="protein sequence ID" value="ASJ53199.1"/>
    <property type="molecule type" value="Genomic_DNA"/>
</dbReference>
<keyword evidence="2" id="KW-0238">DNA-binding</keyword>
<keyword evidence="1" id="KW-0805">Transcription regulation</keyword>
<dbReference type="Pfam" id="PF01497">
    <property type="entry name" value="Peripla_BP_2"/>
    <property type="match status" value="1"/>
</dbReference>
<feature type="domain" description="HTH araC/xylS-type" evidence="4">
    <location>
        <begin position="16"/>
        <end position="114"/>
    </location>
</feature>
<dbReference type="Gene3D" id="3.40.50.1980">
    <property type="entry name" value="Nitrogenase molybdenum iron protein domain"/>
    <property type="match status" value="2"/>
</dbReference>
<feature type="domain" description="Fe/B12 periplasmic-binding" evidence="5">
    <location>
        <begin position="118"/>
        <end position="379"/>
    </location>
</feature>
<dbReference type="InterPro" id="IPR018060">
    <property type="entry name" value="HTH_AraC"/>
</dbReference>
<name>A0A220ME54_9BACL</name>
<evidence type="ECO:0000259" key="5">
    <source>
        <dbReference type="PROSITE" id="PS50983"/>
    </source>
</evidence>